<keyword evidence="3" id="KW-1185">Reference proteome</keyword>
<proteinExistence type="predicted"/>
<comment type="caution">
    <text evidence="2">The sequence shown here is derived from an EMBL/GenBank/DDBJ whole genome shotgun (WGS) entry which is preliminary data.</text>
</comment>
<reference evidence="2 3" key="1">
    <citation type="submission" date="2023-03" db="EMBL/GenBank/DDBJ databases">
        <title>Muricauda XX sp. nov. and Muricauda XXX sp. nov., two novel species isolated from Okinawa Trough.</title>
        <authorList>
            <person name="Cao W."/>
            <person name="Deng X."/>
        </authorList>
    </citation>
    <scope>NUCLEOTIDE SEQUENCE [LARGE SCALE GENOMIC DNA]</scope>
    <source>
        <strain evidence="2 3">334s03</strain>
    </source>
</reference>
<dbReference type="RefSeq" id="WP_275615963.1">
    <property type="nucleotide sequence ID" value="NZ_JARFVB010000006.1"/>
</dbReference>
<feature type="chain" id="PRO_5045447885" description="Cardiolipin synthetase" evidence="1">
    <location>
        <begin position="23"/>
        <end position="213"/>
    </location>
</feature>
<dbReference type="EMBL" id="JARFVB010000006">
    <property type="protein sequence ID" value="MDF0716785.1"/>
    <property type="molecule type" value="Genomic_DNA"/>
</dbReference>
<evidence type="ECO:0008006" key="4">
    <source>
        <dbReference type="Google" id="ProtNLM"/>
    </source>
</evidence>
<gene>
    <name evidence="2" type="ORF">PY092_11535</name>
</gene>
<protein>
    <recommendedName>
        <fullName evidence="4">Cardiolipin synthetase</fullName>
    </recommendedName>
</protein>
<keyword evidence="1" id="KW-0732">Signal</keyword>
<evidence type="ECO:0000313" key="2">
    <source>
        <dbReference type="EMBL" id="MDF0716785.1"/>
    </source>
</evidence>
<organism evidence="2 3">
    <name type="scientific">Flagellimonas yonaguniensis</name>
    <dbReference type="NCBI Taxonomy" id="3031325"/>
    <lineage>
        <taxon>Bacteria</taxon>
        <taxon>Pseudomonadati</taxon>
        <taxon>Bacteroidota</taxon>
        <taxon>Flavobacteriia</taxon>
        <taxon>Flavobacteriales</taxon>
        <taxon>Flavobacteriaceae</taxon>
        <taxon>Flagellimonas</taxon>
    </lineage>
</organism>
<evidence type="ECO:0000256" key="1">
    <source>
        <dbReference type="SAM" id="SignalP"/>
    </source>
</evidence>
<dbReference type="PROSITE" id="PS51257">
    <property type="entry name" value="PROKAR_LIPOPROTEIN"/>
    <property type="match status" value="1"/>
</dbReference>
<name>A0ABT5Y059_9FLAO</name>
<feature type="signal peptide" evidence="1">
    <location>
        <begin position="1"/>
        <end position="22"/>
    </location>
</feature>
<accession>A0ABT5Y059</accession>
<dbReference type="Proteomes" id="UP001221366">
    <property type="component" value="Unassembled WGS sequence"/>
</dbReference>
<sequence length="213" mass="24709">MKLKLIGISLLLLMGCSSTRLVGTWKNPDIVLFDAYQVLVVGMVRDDNARMEFETSFVDALKEQGVDAVRSIDLFDVEFTSSERSEEELAEVEQQLLDKGFDAILFTKVVGTENRRTFREHINNVDQMLVRFSTDYLEHQEIYYNPEYYDTFNIYHSETSLYCICIGKEIELIWRGEVDVTEPENVNRAIDSYIKLVTKSMGEQDVIFNQKVQ</sequence>
<evidence type="ECO:0000313" key="3">
    <source>
        <dbReference type="Proteomes" id="UP001221366"/>
    </source>
</evidence>